<keyword evidence="2" id="KW-1185">Reference proteome</keyword>
<name>A0A497XPN3_9AQUI</name>
<dbReference type="OrthoDB" id="13782at2"/>
<proteinExistence type="predicted"/>
<organism evidence="1 2">
    <name type="scientific">Hydrogenivirga caldilitoris</name>
    <dbReference type="NCBI Taxonomy" id="246264"/>
    <lineage>
        <taxon>Bacteria</taxon>
        <taxon>Pseudomonadati</taxon>
        <taxon>Aquificota</taxon>
        <taxon>Aquificia</taxon>
        <taxon>Aquificales</taxon>
        <taxon>Aquificaceae</taxon>
        <taxon>Hydrogenivirga</taxon>
    </lineage>
</organism>
<comment type="caution">
    <text evidence="1">The sequence shown here is derived from an EMBL/GenBank/DDBJ whole genome shotgun (WGS) entry which is preliminary data.</text>
</comment>
<evidence type="ECO:0000313" key="2">
    <source>
        <dbReference type="Proteomes" id="UP000267841"/>
    </source>
</evidence>
<sequence>MKLQTAVRSESHIEDVKQFLKKHYPEKYSPIENWQELSIKLHAEPIGEGNYIVLMEVPEEDFAKLTDIFPSEEEALGAFMTTAQEAGWEIVPQSYVVYHAEFEGDLLIAAVKTEEGISKHDQLHLEEMIQKMLRYPRVIVYSSDVLTYIKDLYPEVDSKAYIVSREIARAVGRAPELEDIAKLYGKDVSTLEGKLELIEELLRNPVKLPGGEVNIKPYYYPVEV</sequence>
<dbReference type="Proteomes" id="UP000267841">
    <property type="component" value="Unassembled WGS sequence"/>
</dbReference>
<dbReference type="EMBL" id="RCCJ01000001">
    <property type="protein sequence ID" value="RLJ70848.1"/>
    <property type="molecule type" value="Genomic_DNA"/>
</dbReference>
<protein>
    <submittedName>
        <fullName evidence="1">Uncharacterized protein</fullName>
    </submittedName>
</protein>
<evidence type="ECO:0000313" key="1">
    <source>
        <dbReference type="EMBL" id="RLJ70848.1"/>
    </source>
</evidence>
<dbReference type="RefSeq" id="WP_121011216.1">
    <property type="nucleotide sequence ID" value="NZ_RCCJ01000001.1"/>
</dbReference>
<dbReference type="AlphaFoldDB" id="A0A497XPN3"/>
<accession>A0A497XPN3</accession>
<reference evidence="1 2" key="1">
    <citation type="submission" date="2018-10" db="EMBL/GenBank/DDBJ databases">
        <title>Genomic Encyclopedia of Archaeal and Bacterial Type Strains, Phase II (KMG-II): from individual species to whole genera.</title>
        <authorList>
            <person name="Goeker M."/>
        </authorList>
    </citation>
    <scope>NUCLEOTIDE SEQUENCE [LARGE SCALE GENOMIC DNA]</scope>
    <source>
        <strain evidence="1 2">DSM 16510</strain>
    </source>
</reference>
<gene>
    <name evidence="1" type="ORF">BCF55_1132</name>
</gene>